<evidence type="ECO:0000313" key="2">
    <source>
        <dbReference type="EMBL" id="VAX41329.1"/>
    </source>
</evidence>
<dbReference type="SUPFAM" id="SSF109604">
    <property type="entry name" value="HD-domain/PDEase-like"/>
    <property type="match status" value="1"/>
</dbReference>
<accession>A0A3B1DG50</accession>
<evidence type="ECO:0000259" key="1">
    <source>
        <dbReference type="Pfam" id="PF01966"/>
    </source>
</evidence>
<dbReference type="AlphaFoldDB" id="A0A3B1DG50"/>
<protein>
    <recommendedName>
        <fullName evidence="1">HD domain-containing protein</fullName>
    </recommendedName>
</protein>
<dbReference type="NCBIfam" id="TIGR00277">
    <property type="entry name" value="HDIG"/>
    <property type="match status" value="1"/>
</dbReference>
<sequence>MSQVETIAKLFPNLMDITDATLRERVAAVWTEAIQVGCGGKGWTVEELRAVPFTLLAGDIDLRYIEHLNSCCKQCIAIAGVLGEVFGDRIPINMDYLIAGSLLADVGKPLEFDKDEQGKVIKGHFGEMLRHPFSGVALCYKHDIPAEVMHIVATHSHEGEKVQRSIESIIFHHADFVDFDIAKYLGKQAAK</sequence>
<proteinExistence type="predicted"/>
<reference evidence="2" key="1">
    <citation type="submission" date="2018-06" db="EMBL/GenBank/DDBJ databases">
        <authorList>
            <person name="Zhirakovskaya E."/>
        </authorList>
    </citation>
    <scope>NUCLEOTIDE SEQUENCE</scope>
</reference>
<gene>
    <name evidence="2" type="ORF">MNBD_PLANCTO03-2000</name>
</gene>
<dbReference type="Gene3D" id="1.10.3210.10">
    <property type="entry name" value="Hypothetical protein af1432"/>
    <property type="match status" value="1"/>
</dbReference>
<dbReference type="EMBL" id="UOGK01000524">
    <property type="protein sequence ID" value="VAX41329.1"/>
    <property type="molecule type" value="Genomic_DNA"/>
</dbReference>
<feature type="domain" description="HD" evidence="1">
    <location>
        <begin position="77"/>
        <end position="177"/>
    </location>
</feature>
<dbReference type="Pfam" id="PF01966">
    <property type="entry name" value="HD"/>
    <property type="match status" value="1"/>
</dbReference>
<dbReference type="InterPro" id="IPR006674">
    <property type="entry name" value="HD_domain"/>
</dbReference>
<organism evidence="2">
    <name type="scientific">hydrothermal vent metagenome</name>
    <dbReference type="NCBI Taxonomy" id="652676"/>
    <lineage>
        <taxon>unclassified sequences</taxon>
        <taxon>metagenomes</taxon>
        <taxon>ecological metagenomes</taxon>
    </lineage>
</organism>
<name>A0A3B1DG50_9ZZZZ</name>
<dbReference type="InterPro" id="IPR006675">
    <property type="entry name" value="HDIG_dom"/>
</dbReference>